<dbReference type="RefSeq" id="WP_190260122.1">
    <property type="nucleotide sequence ID" value="NZ_CP053923.1"/>
</dbReference>
<dbReference type="EMBL" id="CP053923">
    <property type="protein sequence ID" value="QNT69602.1"/>
    <property type="molecule type" value="Genomic_DNA"/>
</dbReference>
<dbReference type="InterPro" id="IPR005790">
    <property type="entry name" value="DNA_polIII_delta"/>
</dbReference>
<dbReference type="AlphaFoldDB" id="A0A7H1N1L6"/>
<dbReference type="SUPFAM" id="SSF48019">
    <property type="entry name" value="post-AAA+ oligomerization domain-like"/>
    <property type="match status" value="1"/>
</dbReference>
<reference evidence="8 9" key="1">
    <citation type="submission" date="2020-05" db="EMBL/GenBank/DDBJ databases">
        <title>Complete closed genome sequence of Defluviicoccus vanus.</title>
        <authorList>
            <person name="Bessarab I."/>
            <person name="Arumugam K."/>
            <person name="Maszenan A.M."/>
            <person name="Seviour R.J."/>
            <person name="Williams R.B."/>
        </authorList>
    </citation>
    <scope>NUCLEOTIDE SEQUENCE [LARGE SCALE GENOMIC DNA]</scope>
    <source>
        <strain evidence="8 9">Ben 114</strain>
    </source>
</reference>
<dbReference type="InterPro" id="IPR008921">
    <property type="entry name" value="DNA_pol3_clamp-load_cplx_C"/>
</dbReference>
<sequence>MKLTPTRWSAYLRQPDPAFGLVLVYGPDRGLVRERSDQLAERILGGDADPFRSIEFSASQLRSAPLILADEALAFGLVPGRRLLRVRDAADSIVEAVRLLLNHDTWPGFVLLEAGDLSKRSSLRELIEGARHAAAVPCYEDDPATLRQVVAETLKAAGLSPSPEVTEFLAQHLGNDRAITRSELEKLVLYMGPVAPGQSRTLTLDDVAVIVGDARAIALGGVAMAVGSGSRAAAVRAIAEAAAEGLEPIGLLRMVAAHLQRLYLAVGAVASGRPVKDAVAGLRPPVFFRDLEAFSRQVQLWSPASLEAALLIILETEMRCKQTGEPQRLLAEQACLRVADLSRSPRRGASRS</sequence>
<evidence type="ECO:0000256" key="2">
    <source>
        <dbReference type="ARBA" id="ARBA00022679"/>
    </source>
</evidence>
<evidence type="ECO:0000256" key="3">
    <source>
        <dbReference type="ARBA" id="ARBA00022695"/>
    </source>
</evidence>
<evidence type="ECO:0000313" key="8">
    <source>
        <dbReference type="EMBL" id="QNT69602.1"/>
    </source>
</evidence>
<keyword evidence="2" id="KW-0808">Transferase</keyword>
<keyword evidence="5" id="KW-0239">DNA-directed DNA polymerase</keyword>
<dbReference type="Gene3D" id="1.20.272.10">
    <property type="match status" value="1"/>
</dbReference>
<dbReference type="GO" id="GO:0006261">
    <property type="term" value="P:DNA-templated DNA replication"/>
    <property type="evidence" value="ECO:0007669"/>
    <property type="project" value="TreeGrafter"/>
</dbReference>
<dbReference type="Proteomes" id="UP000516369">
    <property type="component" value="Chromosome"/>
</dbReference>
<dbReference type="InterPro" id="IPR027417">
    <property type="entry name" value="P-loop_NTPase"/>
</dbReference>
<name>A0A7H1N1L6_9PROT</name>
<keyword evidence="4" id="KW-0235">DNA replication</keyword>
<dbReference type="Gene3D" id="1.10.8.60">
    <property type="match status" value="1"/>
</dbReference>
<evidence type="ECO:0000256" key="6">
    <source>
        <dbReference type="ARBA" id="ARBA00034754"/>
    </source>
</evidence>
<evidence type="ECO:0000256" key="1">
    <source>
        <dbReference type="ARBA" id="ARBA00012417"/>
    </source>
</evidence>
<dbReference type="SUPFAM" id="SSF52540">
    <property type="entry name" value="P-loop containing nucleoside triphosphate hydrolases"/>
    <property type="match status" value="1"/>
</dbReference>
<evidence type="ECO:0000256" key="5">
    <source>
        <dbReference type="ARBA" id="ARBA00022932"/>
    </source>
</evidence>
<accession>A0A7H1N1L6</accession>
<dbReference type="EC" id="2.7.7.7" evidence="1"/>
<comment type="similarity">
    <text evidence="6">Belongs to the DNA polymerase HolA subunit family.</text>
</comment>
<dbReference type="GO" id="GO:0009360">
    <property type="term" value="C:DNA polymerase III complex"/>
    <property type="evidence" value="ECO:0007669"/>
    <property type="project" value="TreeGrafter"/>
</dbReference>
<dbReference type="NCBIfam" id="TIGR01128">
    <property type="entry name" value="holA"/>
    <property type="match status" value="1"/>
</dbReference>
<proteinExistence type="inferred from homology"/>
<comment type="catalytic activity">
    <reaction evidence="7">
        <text>DNA(n) + a 2'-deoxyribonucleoside 5'-triphosphate = DNA(n+1) + diphosphate</text>
        <dbReference type="Rhea" id="RHEA:22508"/>
        <dbReference type="Rhea" id="RHEA-COMP:17339"/>
        <dbReference type="Rhea" id="RHEA-COMP:17340"/>
        <dbReference type="ChEBI" id="CHEBI:33019"/>
        <dbReference type="ChEBI" id="CHEBI:61560"/>
        <dbReference type="ChEBI" id="CHEBI:173112"/>
        <dbReference type="EC" id="2.7.7.7"/>
    </reaction>
</comment>
<dbReference type="GO" id="GO:0003677">
    <property type="term" value="F:DNA binding"/>
    <property type="evidence" value="ECO:0007669"/>
    <property type="project" value="InterPro"/>
</dbReference>
<dbReference type="Gene3D" id="3.40.50.300">
    <property type="entry name" value="P-loop containing nucleotide triphosphate hydrolases"/>
    <property type="match status" value="1"/>
</dbReference>
<dbReference type="PANTHER" id="PTHR34388">
    <property type="entry name" value="DNA POLYMERASE III SUBUNIT DELTA"/>
    <property type="match status" value="1"/>
</dbReference>
<dbReference type="KEGG" id="dvn:HQ394_10030"/>
<evidence type="ECO:0000313" key="9">
    <source>
        <dbReference type="Proteomes" id="UP000516369"/>
    </source>
</evidence>
<evidence type="ECO:0000256" key="4">
    <source>
        <dbReference type="ARBA" id="ARBA00022705"/>
    </source>
</evidence>
<evidence type="ECO:0000256" key="7">
    <source>
        <dbReference type="ARBA" id="ARBA00049244"/>
    </source>
</evidence>
<organism evidence="8 9">
    <name type="scientific">Defluviicoccus vanus</name>
    <dbReference type="NCBI Taxonomy" id="111831"/>
    <lineage>
        <taxon>Bacteria</taxon>
        <taxon>Pseudomonadati</taxon>
        <taxon>Pseudomonadota</taxon>
        <taxon>Alphaproteobacteria</taxon>
        <taxon>Rhodospirillales</taxon>
        <taxon>Rhodospirillaceae</taxon>
        <taxon>Defluviicoccus</taxon>
    </lineage>
</organism>
<dbReference type="GO" id="GO:0003887">
    <property type="term" value="F:DNA-directed DNA polymerase activity"/>
    <property type="evidence" value="ECO:0007669"/>
    <property type="project" value="UniProtKB-KW"/>
</dbReference>
<gene>
    <name evidence="8" type="ORF">HQ394_10030</name>
</gene>
<protein>
    <recommendedName>
        <fullName evidence="1">DNA-directed DNA polymerase</fullName>
        <ecNumber evidence="1">2.7.7.7</ecNumber>
    </recommendedName>
</protein>
<dbReference type="PANTHER" id="PTHR34388:SF1">
    <property type="entry name" value="DNA POLYMERASE III SUBUNIT DELTA"/>
    <property type="match status" value="1"/>
</dbReference>
<keyword evidence="3" id="KW-0548">Nucleotidyltransferase</keyword>
<keyword evidence="9" id="KW-1185">Reference proteome</keyword>